<protein>
    <recommendedName>
        <fullName evidence="4">Association with the SNF1 complex (ASC) domain-containing protein</fullName>
    </recommendedName>
</protein>
<dbReference type="GO" id="GO:0007165">
    <property type="term" value="P:signal transduction"/>
    <property type="evidence" value="ECO:0007669"/>
    <property type="project" value="TreeGrafter"/>
</dbReference>
<dbReference type="GO" id="GO:0031588">
    <property type="term" value="C:nucleotide-activated protein kinase complex"/>
    <property type="evidence" value="ECO:0007669"/>
    <property type="project" value="TreeGrafter"/>
</dbReference>
<feature type="compositionally biased region" description="Polar residues" evidence="3">
    <location>
        <begin position="173"/>
        <end position="203"/>
    </location>
</feature>
<dbReference type="Proteomes" id="UP000262825">
    <property type="component" value="Unassembled WGS sequence"/>
</dbReference>
<accession>A0A376B201</accession>
<dbReference type="InterPro" id="IPR014756">
    <property type="entry name" value="Ig_E-set"/>
</dbReference>
<evidence type="ECO:0000256" key="2">
    <source>
        <dbReference type="ARBA" id="ARBA00022553"/>
    </source>
</evidence>
<dbReference type="SUPFAM" id="SSF160219">
    <property type="entry name" value="AMPKBI-like"/>
    <property type="match status" value="1"/>
</dbReference>
<dbReference type="InterPro" id="IPR006828">
    <property type="entry name" value="ASC_dom"/>
</dbReference>
<dbReference type="GO" id="GO:0005737">
    <property type="term" value="C:cytoplasm"/>
    <property type="evidence" value="ECO:0007669"/>
    <property type="project" value="TreeGrafter"/>
</dbReference>
<dbReference type="Pfam" id="PF16561">
    <property type="entry name" value="AMPK1_CBM"/>
    <property type="match status" value="1"/>
</dbReference>
<dbReference type="PANTHER" id="PTHR10343">
    <property type="entry name" value="5'-AMP-ACTIVATED PROTEIN KINASE , BETA SUBUNIT"/>
    <property type="match status" value="1"/>
</dbReference>
<feature type="region of interest" description="Disordered" evidence="3">
    <location>
        <begin position="285"/>
        <end position="304"/>
    </location>
</feature>
<comment type="similarity">
    <text evidence="1">Belongs to the 5'-AMP-activated protein kinase beta subunit family.</text>
</comment>
<evidence type="ECO:0000313" key="5">
    <source>
        <dbReference type="EMBL" id="SSD58708.1"/>
    </source>
</evidence>
<dbReference type="EMBL" id="UFAJ01000039">
    <property type="protein sequence ID" value="SSD58708.1"/>
    <property type="molecule type" value="Genomic_DNA"/>
</dbReference>
<feature type="region of interest" description="Disordered" evidence="3">
    <location>
        <begin position="125"/>
        <end position="204"/>
    </location>
</feature>
<dbReference type="SMART" id="SM01010">
    <property type="entry name" value="AMPKBI"/>
    <property type="match status" value="1"/>
</dbReference>
<evidence type="ECO:0000256" key="1">
    <source>
        <dbReference type="ARBA" id="ARBA00010926"/>
    </source>
</evidence>
<feature type="compositionally biased region" description="Low complexity" evidence="3">
    <location>
        <begin position="321"/>
        <end position="331"/>
    </location>
</feature>
<dbReference type="InterPro" id="IPR013783">
    <property type="entry name" value="Ig-like_fold"/>
</dbReference>
<dbReference type="PANTHER" id="PTHR10343:SF87">
    <property type="entry name" value="SNF1 PROTEIN KINASE SUBUNIT BETA-1"/>
    <property type="match status" value="1"/>
</dbReference>
<evidence type="ECO:0000256" key="3">
    <source>
        <dbReference type="SAM" id="MobiDB-lite"/>
    </source>
</evidence>
<reference evidence="6" key="1">
    <citation type="submission" date="2018-06" db="EMBL/GenBank/DDBJ databases">
        <authorList>
            <person name="Guldener U."/>
        </authorList>
    </citation>
    <scope>NUCLEOTIDE SEQUENCE [LARGE SCALE GENOMIC DNA]</scope>
    <source>
        <strain evidence="6">UTAD17</strain>
    </source>
</reference>
<evidence type="ECO:0000313" key="6">
    <source>
        <dbReference type="Proteomes" id="UP000262825"/>
    </source>
</evidence>
<feature type="region of interest" description="Disordered" evidence="3">
    <location>
        <begin position="74"/>
        <end position="94"/>
    </location>
</feature>
<dbReference type="GO" id="GO:0005634">
    <property type="term" value="C:nucleus"/>
    <property type="evidence" value="ECO:0007669"/>
    <property type="project" value="TreeGrafter"/>
</dbReference>
<dbReference type="Gene3D" id="2.60.40.10">
    <property type="entry name" value="Immunoglobulins"/>
    <property type="match status" value="1"/>
</dbReference>
<dbReference type="GO" id="GO:0019901">
    <property type="term" value="F:protein kinase binding"/>
    <property type="evidence" value="ECO:0007669"/>
    <property type="project" value="TreeGrafter"/>
</dbReference>
<dbReference type="SUPFAM" id="SSF81296">
    <property type="entry name" value="E set domains"/>
    <property type="match status" value="1"/>
</dbReference>
<dbReference type="CDD" id="cd02859">
    <property type="entry name" value="E_set_AMPKbeta_like_N"/>
    <property type="match status" value="1"/>
</dbReference>
<dbReference type="InterPro" id="IPR032640">
    <property type="entry name" value="AMPK1_CBM"/>
</dbReference>
<sequence length="897" mass="101996">MAISPSYSATEYTTEPYYGTDKHNNTNNNNKYRKGSITSKLFPSRNTRHTYTHDNSTGAKLLDSDIIHRKLTRDSDNSAATTSTTSSSDTNKDSNLLHICDQLNHKNNNQEQLTLFKANYTLNQKDPDSEAAENPENKMTKVEHQQQQQSHFLRKLLPPLSPITTTTNTTNNHEVTNSSKLFANDYSGNSSSTTPTPRKNSNKPIPCVINKEHVSSIDHNVSLTPYLNEKSDILAPLEVLSNTIADTGMPTKEILLDEIDDDLKQNLARLSLMQHHEHVIGPINDMNEKRKSDGVPSTGTRHTSEDIGICRTFSQDTAVRSSISSTNNSNKNNDDINDGTKNNAFGNSKQSVLTDLLLSNDVGNTSKNISTDDTVKSTNSASLSKYSSLVKDERLNNKNEENKNKIHSNNEYNYECYEDDYDGVSKYLDYFDDGFLENKDIIVNNIVFEDAIKKYNNNEGTHDYDTDNEIQNVKNNSELKRKVFTGTSLCESTEKGKRVRMGSVSQDKIDSYNVACVEHKEVDSNDNATDKTKIVPIELKWKDNFVDPKTNPILYVVSEDLASVLHNKRKTRFLMNFDPKDKTWVVPGLKVPNGVYNFHFEINGEWKYSNYFPIATDFNGNFVNWFELDNNVNVNATNVEELWEEEKEKEEKGKEGGIDIVNNHTNSTLSNNNTIGKPDEVVPNWKMKWHEEYGPASMENLTRPTLHTYQSAESYHMSSINLTKRKEEEYSNTIPALFEPLIVELQNNLSSGSDVLSERTERLATGRHTLGKIDWQNVLEYTQEELFTDLQILRNIDQETAEDYFLNKLKIPDLPVYLNSSYLNELFQKEENAEQEGSVNGSRKSSFVHHIIPHVNLNHLLTNSIRDEVISVGCTTRYQGKFITQVIYSPCNYLKDM</sequence>
<feature type="compositionally biased region" description="Low complexity" evidence="3">
    <location>
        <begin position="662"/>
        <end position="674"/>
    </location>
</feature>
<proteinExistence type="inferred from homology"/>
<feature type="region of interest" description="Disordered" evidence="3">
    <location>
        <begin position="649"/>
        <end position="677"/>
    </location>
</feature>
<dbReference type="InterPro" id="IPR037256">
    <property type="entry name" value="ASC_dom_sf"/>
</dbReference>
<keyword evidence="2" id="KW-0597">Phosphoprotein</keyword>
<evidence type="ECO:0000259" key="4">
    <source>
        <dbReference type="SMART" id="SM01010"/>
    </source>
</evidence>
<feature type="compositionally biased region" description="Polar residues" evidence="3">
    <location>
        <begin position="1"/>
        <end position="13"/>
    </location>
</feature>
<dbReference type="InterPro" id="IPR050827">
    <property type="entry name" value="CRP1_MDG1_kinase"/>
</dbReference>
<feature type="compositionally biased region" description="Basic and acidic residues" evidence="3">
    <location>
        <begin position="135"/>
        <end position="144"/>
    </location>
</feature>
<feature type="domain" description="Association with the SNF1 complex (ASC)" evidence="4">
    <location>
        <begin position="758"/>
        <end position="891"/>
    </location>
</feature>
<dbReference type="Pfam" id="PF04739">
    <property type="entry name" value="AMPKBI"/>
    <property type="match status" value="1"/>
</dbReference>
<gene>
    <name evidence="5" type="ORF">SCODWIG_00469</name>
</gene>
<feature type="compositionally biased region" description="Low complexity" evidence="3">
    <location>
        <begin position="77"/>
        <end position="89"/>
    </location>
</feature>
<organism evidence="5 6">
    <name type="scientific">Saccharomycodes ludwigii</name>
    <dbReference type="NCBI Taxonomy" id="36035"/>
    <lineage>
        <taxon>Eukaryota</taxon>
        <taxon>Fungi</taxon>
        <taxon>Dikarya</taxon>
        <taxon>Ascomycota</taxon>
        <taxon>Saccharomycotina</taxon>
        <taxon>Saccharomycetes</taxon>
        <taxon>Saccharomycodales</taxon>
        <taxon>Saccharomycodaceae</taxon>
        <taxon>Saccharomycodes</taxon>
    </lineage>
</organism>
<keyword evidence="6" id="KW-1185">Reference proteome</keyword>
<feature type="region of interest" description="Disordered" evidence="3">
    <location>
        <begin position="1"/>
        <end position="36"/>
    </location>
</feature>
<name>A0A376B201_9ASCO</name>
<dbReference type="Gene3D" id="6.20.250.60">
    <property type="match status" value="1"/>
</dbReference>
<dbReference type="AlphaFoldDB" id="A0A376B201"/>
<dbReference type="VEuPathDB" id="FungiDB:SCODWIG_00469"/>
<feature type="region of interest" description="Disordered" evidence="3">
    <location>
        <begin position="320"/>
        <end position="345"/>
    </location>
</feature>